<dbReference type="RefSeq" id="WP_229890983.1">
    <property type="nucleotide sequence ID" value="NZ_BNBD01000005.1"/>
</dbReference>
<evidence type="ECO:0000313" key="2">
    <source>
        <dbReference type="Proteomes" id="UP000638313"/>
    </source>
</evidence>
<reference evidence="1" key="1">
    <citation type="journal article" date="2014" name="Int. J. Syst. Evol. Microbiol.">
        <title>Complete genome sequence of Corynebacterium casei LMG S-19264T (=DSM 44701T), isolated from a smear-ripened cheese.</title>
        <authorList>
            <consortium name="US DOE Joint Genome Institute (JGI-PGF)"/>
            <person name="Walter F."/>
            <person name="Albersmeier A."/>
            <person name="Kalinowski J."/>
            <person name="Ruckert C."/>
        </authorList>
    </citation>
    <scope>NUCLEOTIDE SEQUENCE</scope>
    <source>
        <strain evidence="1">JCM 4059</strain>
    </source>
</reference>
<dbReference type="EMBL" id="BNBD01000005">
    <property type="protein sequence ID" value="GHF46473.1"/>
    <property type="molecule type" value="Genomic_DNA"/>
</dbReference>
<proteinExistence type="predicted"/>
<evidence type="ECO:0000313" key="1">
    <source>
        <dbReference type="EMBL" id="GHF46473.1"/>
    </source>
</evidence>
<gene>
    <name evidence="1" type="ORF">GCM10010218_29690</name>
</gene>
<dbReference type="Proteomes" id="UP000638313">
    <property type="component" value="Unassembled WGS sequence"/>
</dbReference>
<organism evidence="1 2">
    <name type="scientific">Streptomyces mashuensis</name>
    <dbReference type="NCBI Taxonomy" id="33904"/>
    <lineage>
        <taxon>Bacteria</taxon>
        <taxon>Bacillati</taxon>
        <taxon>Actinomycetota</taxon>
        <taxon>Actinomycetes</taxon>
        <taxon>Kitasatosporales</taxon>
        <taxon>Streptomycetaceae</taxon>
        <taxon>Streptomyces</taxon>
    </lineage>
</organism>
<dbReference type="AlphaFoldDB" id="A0A919B3E7"/>
<comment type="caution">
    <text evidence="1">The sequence shown here is derived from an EMBL/GenBank/DDBJ whole genome shotgun (WGS) entry which is preliminary data.</text>
</comment>
<reference evidence="1" key="2">
    <citation type="submission" date="2020-09" db="EMBL/GenBank/DDBJ databases">
        <authorList>
            <person name="Sun Q."/>
            <person name="Ohkuma M."/>
        </authorList>
    </citation>
    <scope>NUCLEOTIDE SEQUENCE</scope>
    <source>
        <strain evidence="1">JCM 4059</strain>
    </source>
</reference>
<name>A0A919B3E7_9ACTN</name>
<sequence length="159" mass="17266">MVPYEIHFLRVPAGRTYDEVLDDINAAYDPDADPEPMRLTAGQRAVWERLVRRVGEAVGGPVECEEYPSCLTLCRTAPPGYLQLDYDGDSAALQVAYRHAGPDARRAAEELYRVARMVEAETGLQGYDGQAGQPVATGAVDRAAAALGGVSRWAQENLT</sequence>
<accession>A0A919B3E7</accession>
<keyword evidence="2" id="KW-1185">Reference proteome</keyword>
<protein>
    <submittedName>
        <fullName evidence="1">Uncharacterized protein</fullName>
    </submittedName>
</protein>